<evidence type="ECO:0000256" key="1">
    <source>
        <dbReference type="SAM" id="MobiDB-lite"/>
    </source>
</evidence>
<organism evidence="2 3">
    <name type="scientific">Tenebrio molitor</name>
    <name type="common">Yellow mealworm beetle</name>
    <dbReference type="NCBI Taxonomy" id="7067"/>
    <lineage>
        <taxon>Eukaryota</taxon>
        <taxon>Metazoa</taxon>
        <taxon>Ecdysozoa</taxon>
        <taxon>Arthropoda</taxon>
        <taxon>Hexapoda</taxon>
        <taxon>Insecta</taxon>
        <taxon>Pterygota</taxon>
        <taxon>Neoptera</taxon>
        <taxon>Endopterygota</taxon>
        <taxon>Coleoptera</taxon>
        <taxon>Polyphaga</taxon>
        <taxon>Cucujiformia</taxon>
        <taxon>Tenebrionidae</taxon>
        <taxon>Tenebrio</taxon>
    </lineage>
</organism>
<evidence type="ECO:0000313" key="3">
    <source>
        <dbReference type="Proteomes" id="UP000719412"/>
    </source>
</evidence>
<reference evidence="2" key="2">
    <citation type="submission" date="2021-08" db="EMBL/GenBank/DDBJ databases">
        <authorList>
            <person name="Eriksson T."/>
        </authorList>
    </citation>
    <scope>NUCLEOTIDE SEQUENCE</scope>
    <source>
        <strain evidence="2">Stoneville</strain>
        <tissue evidence="2">Whole head</tissue>
    </source>
</reference>
<gene>
    <name evidence="2" type="ORF">GEV33_011689</name>
</gene>
<sequence length="666" mass="74331">MVNAISEHFLRKRKTIKTVLILGRESAVIIYGVRDRDGPAPQPAPDKDAVRRNANDSWTTKGYVRMFKVFFVWFVLCSVSTRTNERYTSRTPDVFSLVYGPPCPPPLIACNWDVIFVHDRPPSLPEPGRSSGVRELSNHLAIVMQITKIISQRRSPAIIAEQHRSPSRSLRPATRLIEEKYLFSKQLIRATGFHASTAAPLCPPGSTSSHHRRTPIEHPDALGASPATRSCSCEVVSAQDEHGVFHEAHELFMARPSLATPDQIVPRDGFRFFGQRLLRVPGGAIWASGPASRPDSRRWISLRVSASCSTRRIGIHSGGAIKRLFQETFRVIGPGCRVSIRRQRPGKGRVGGTWGHPSAKLESGLALQSIKMTNCLITICFPPTHQKNHRTRQSVQLIPEESRPDPSPDSLRDPSEGGHAADLLSETHGSVKYGETSGPREIFAFRPVKCCANNAMAEHDRAGPRTQSESRQGISEELRYRRRPRTVTIRLEGPGVCHRIDDLGGSVDQTKKTSRTQHQGAEPRLGTVRREMGTVRFCESPCADYGSAVCAFEVCSYGISQLVSAIKSYFNVTDKSCYDCYVIKYAARSGRGWLDGATQDRAREQMAREIGRDSPRCLTRHVANDSEMLRDLWTKRQLYYDGPAFQAAPGSIRERTKAKRRHLVKI</sequence>
<proteinExistence type="predicted"/>
<evidence type="ECO:0000313" key="2">
    <source>
        <dbReference type="EMBL" id="KAH0811101.1"/>
    </source>
</evidence>
<feature type="compositionally biased region" description="Basic and acidic residues" evidence="1">
    <location>
        <begin position="400"/>
        <end position="416"/>
    </location>
</feature>
<keyword evidence="3" id="KW-1185">Reference proteome</keyword>
<feature type="region of interest" description="Disordered" evidence="1">
    <location>
        <begin position="502"/>
        <end position="522"/>
    </location>
</feature>
<dbReference type="Proteomes" id="UP000719412">
    <property type="component" value="Unassembled WGS sequence"/>
</dbReference>
<dbReference type="AlphaFoldDB" id="A0A8J6LFP6"/>
<dbReference type="EMBL" id="JABDTM020027037">
    <property type="protein sequence ID" value="KAH0811101.1"/>
    <property type="molecule type" value="Genomic_DNA"/>
</dbReference>
<accession>A0A8J6LFP6</accession>
<reference evidence="2" key="1">
    <citation type="journal article" date="2020" name="J Insects Food Feed">
        <title>The yellow mealworm (Tenebrio molitor) genome: a resource for the emerging insects as food and feed industry.</title>
        <authorList>
            <person name="Eriksson T."/>
            <person name="Andere A."/>
            <person name="Kelstrup H."/>
            <person name="Emery V."/>
            <person name="Picard C."/>
        </authorList>
    </citation>
    <scope>NUCLEOTIDE SEQUENCE</scope>
    <source>
        <strain evidence="2">Stoneville</strain>
        <tissue evidence="2">Whole head</tissue>
    </source>
</reference>
<comment type="caution">
    <text evidence="2">The sequence shown here is derived from an EMBL/GenBank/DDBJ whole genome shotgun (WGS) entry which is preliminary data.</text>
</comment>
<feature type="region of interest" description="Disordered" evidence="1">
    <location>
        <begin position="387"/>
        <end position="422"/>
    </location>
</feature>
<protein>
    <submittedName>
        <fullName evidence="2">Uncharacterized protein</fullName>
    </submittedName>
</protein>
<name>A0A8J6LFP6_TENMO</name>
<feature type="region of interest" description="Disordered" evidence="1">
    <location>
        <begin position="199"/>
        <end position="226"/>
    </location>
</feature>